<keyword evidence="4" id="KW-1185">Reference proteome</keyword>
<accession>A0A1I3Q948</accession>
<evidence type="ECO:0000259" key="2">
    <source>
        <dbReference type="Pfam" id="PF14206"/>
    </source>
</evidence>
<dbReference type="STRING" id="390807.SAMN04488095_2452"/>
<dbReference type="OrthoDB" id="1456570at2"/>
<reference evidence="3 4" key="1">
    <citation type="submission" date="2016-10" db="EMBL/GenBank/DDBJ databases">
        <authorList>
            <person name="de Groot N.N."/>
        </authorList>
    </citation>
    <scope>NUCLEOTIDE SEQUENCE [LARGE SCALE GENOMIC DNA]</scope>
    <source>
        <strain evidence="3 4">DSM 19073</strain>
    </source>
</reference>
<evidence type="ECO:0000313" key="3">
    <source>
        <dbReference type="EMBL" id="SFJ30082.1"/>
    </source>
</evidence>
<feature type="region of interest" description="Disordered" evidence="1">
    <location>
        <begin position="147"/>
        <end position="166"/>
    </location>
</feature>
<name>A0A1I3Q948_9RHOB</name>
<proteinExistence type="predicted"/>
<dbReference type="InterPro" id="IPR025983">
    <property type="entry name" value="Cys_rich_CPCC"/>
</dbReference>
<evidence type="ECO:0000256" key="1">
    <source>
        <dbReference type="SAM" id="MobiDB-lite"/>
    </source>
</evidence>
<protein>
    <submittedName>
        <fullName evidence="3">Cysteine-rich CPCC</fullName>
    </submittedName>
</protein>
<sequence length="173" mass="18437">MTDGKAVWFERYVAATSAAASRDPGAQIGGPLPCPCCGFPTLSERAAWEICRICWWEDDGQDDSSADQVWGGPSGKYSLSDARRNFADHQHMYDAGQGIDVVTSPSAARLSLLTYVASLGAGGATLDMAGLKTLLAKAATPMTASLLPKYSNPTSDADHPRIPRGSPMRFFHV</sequence>
<organism evidence="3 4">
    <name type="scientific">Jannaschia pohangensis</name>
    <dbReference type="NCBI Taxonomy" id="390807"/>
    <lineage>
        <taxon>Bacteria</taxon>
        <taxon>Pseudomonadati</taxon>
        <taxon>Pseudomonadota</taxon>
        <taxon>Alphaproteobacteria</taxon>
        <taxon>Rhodobacterales</taxon>
        <taxon>Roseobacteraceae</taxon>
        <taxon>Jannaschia</taxon>
    </lineage>
</organism>
<dbReference type="RefSeq" id="WP_092780958.1">
    <property type="nucleotide sequence ID" value="NZ_FORA01000003.1"/>
</dbReference>
<dbReference type="EMBL" id="FORA01000003">
    <property type="protein sequence ID" value="SFJ30082.1"/>
    <property type="molecule type" value="Genomic_DNA"/>
</dbReference>
<gene>
    <name evidence="3" type="ORF">SAMN04488095_2452</name>
</gene>
<dbReference type="AlphaFoldDB" id="A0A1I3Q948"/>
<evidence type="ECO:0000313" key="4">
    <source>
        <dbReference type="Proteomes" id="UP000199110"/>
    </source>
</evidence>
<dbReference type="Proteomes" id="UP000199110">
    <property type="component" value="Unassembled WGS sequence"/>
</dbReference>
<dbReference type="Pfam" id="PF14206">
    <property type="entry name" value="Cys_rich_CPCC"/>
    <property type="match status" value="1"/>
</dbReference>
<feature type="domain" description="Cysteine-rich CPCC" evidence="2">
    <location>
        <begin position="33"/>
        <end position="89"/>
    </location>
</feature>